<dbReference type="GO" id="GO:0009403">
    <property type="term" value="P:toxin biosynthetic process"/>
    <property type="evidence" value="ECO:0007669"/>
    <property type="project" value="InterPro"/>
</dbReference>
<evidence type="ECO:0000256" key="2">
    <source>
        <dbReference type="ARBA" id="ARBA00022692"/>
    </source>
</evidence>
<dbReference type="AlphaFoldDB" id="A0AAE3IQK8"/>
<keyword evidence="3 5" id="KW-1133">Transmembrane helix</keyword>
<evidence type="ECO:0000256" key="1">
    <source>
        <dbReference type="ARBA" id="ARBA00004141"/>
    </source>
</evidence>
<dbReference type="EMBL" id="JAOTPL010000005">
    <property type="protein sequence ID" value="MCU7693992.1"/>
    <property type="molecule type" value="Genomic_DNA"/>
</dbReference>
<reference evidence="6" key="1">
    <citation type="submission" date="2022-10" db="EMBL/GenBank/DDBJ databases">
        <authorList>
            <person name="Kim H.S."/>
            <person name="Kim J.-S."/>
            <person name="Suh M.K."/>
            <person name="Eom M.K."/>
            <person name="Lee J.-S."/>
        </authorList>
    </citation>
    <scope>NUCLEOTIDE SEQUENCE</scope>
    <source>
        <strain evidence="6">LIP-5</strain>
    </source>
</reference>
<feature type="transmembrane region" description="Helical" evidence="5">
    <location>
        <begin position="59"/>
        <end position="80"/>
    </location>
</feature>
<keyword evidence="7" id="KW-1185">Reference proteome</keyword>
<dbReference type="InterPro" id="IPR003825">
    <property type="entry name" value="Colicin-V_CvpA"/>
</dbReference>
<feature type="transmembrane region" description="Helical" evidence="5">
    <location>
        <begin position="29"/>
        <end position="52"/>
    </location>
</feature>
<comment type="caution">
    <text evidence="6">The sequence shown here is derived from an EMBL/GenBank/DDBJ whole genome shotgun (WGS) entry which is preliminary data.</text>
</comment>
<evidence type="ECO:0000313" key="7">
    <source>
        <dbReference type="Proteomes" id="UP001209317"/>
    </source>
</evidence>
<dbReference type="RefSeq" id="WP_263037480.1">
    <property type="nucleotide sequence ID" value="NZ_JAOTPL010000005.1"/>
</dbReference>
<dbReference type="GO" id="GO:0016020">
    <property type="term" value="C:membrane"/>
    <property type="evidence" value="ECO:0007669"/>
    <property type="project" value="UniProtKB-SubCell"/>
</dbReference>
<protein>
    <submittedName>
        <fullName evidence="6">CvpA family protein</fullName>
    </submittedName>
</protein>
<dbReference type="Proteomes" id="UP001209317">
    <property type="component" value="Unassembled WGS sequence"/>
</dbReference>
<organism evidence="6 7">
    <name type="scientific">Haoranjiania flava</name>
    <dbReference type="NCBI Taxonomy" id="1856322"/>
    <lineage>
        <taxon>Bacteria</taxon>
        <taxon>Pseudomonadati</taxon>
        <taxon>Bacteroidota</taxon>
        <taxon>Chitinophagia</taxon>
        <taxon>Chitinophagales</taxon>
        <taxon>Chitinophagaceae</taxon>
        <taxon>Haoranjiania</taxon>
    </lineage>
</organism>
<evidence type="ECO:0000313" key="6">
    <source>
        <dbReference type="EMBL" id="MCU7693992.1"/>
    </source>
</evidence>
<comment type="subcellular location">
    <subcellularLocation>
        <location evidence="1">Membrane</location>
        <topology evidence="1">Multi-pass membrane protein</topology>
    </subcellularLocation>
</comment>
<keyword evidence="4 5" id="KW-0472">Membrane</keyword>
<dbReference type="Pfam" id="PF02674">
    <property type="entry name" value="Colicin_V"/>
    <property type="match status" value="1"/>
</dbReference>
<gene>
    <name evidence="6" type="ORF">OD355_05615</name>
</gene>
<evidence type="ECO:0000256" key="4">
    <source>
        <dbReference type="ARBA" id="ARBA00023136"/>
    </source>
</evidence>
<evidence type="ECO:0000256" key="3">
    <source>
        <dbReference type="ARBA" id="ARBA00022989"/>
    </source>
</evidence>
<proteinExistence type="predicted"/>
<evidence type="ECO:0000256" key="5">
    <source>
        <dbReference type="SAM" id="Phobius"/>
    </source>
</evidence>
<feature type="transmembrane region" description="Helical" evidence="5">
    <location>
        <begin position="100"/>
        <end position="119"/>
    </location>
</feature>
<name>A0AAE3IQK8_9BACT</name>
<sequence length="177" mass="19341">MIDIIVAITIAFAVFKGYTKGLIVALFSFVGIIIGLAAAMKLSVVLAGYFASHGMEGRWVTLLSFIIVMFSVALLVRWVARLIQRSVEFVMLGWINRLGGIAFYALLYLTLLSVLLFYLTRIGIVSDGSVAGSVTYPYIQPLGPYVIENIGKIVPVFKGMFNDLANFFDGLAPKSAM</sequence>
<keyword evidence="2 5" id="KW-0812">Transmembrane</keyword>
<accession>A0AAE3IQK8</accession>